<keyword evidence="3" id="KW-1185">Reference proteome</keyword>
<proteinExistence type="predicted"/>
<feature type="region of interest" description="Disordered" evidence="1">
    <location>
        <begin position="494"/>
        <end position="514"/>
    </location>
</feature>
<reference evidence="2" key="1">
    <citation type="journal article" date="2023" name="Mol. Phylogenet. Evol.">
        <title>Genome-scale phylogeny and comparative genomics of the fungal order Sordariales.</title>
        <authorList>
            <person name="Hensen N."/>
            <person name="Bonometti L."/>
            <person name="Westerberg I."/>
            <person name="Brannstrom I.O."/>
            <person name="Guillou S."/>
            <person name="Cros-Aarteil S."/>
            <person name="Calhoun S."/>
            <person name="Haridas S."/>
            <person name="Kuo A."/>
            <person name="Mondo S."/>
            <person name="Pangilinan J."/>
            <person name="Riley R."/>
            <person name="LaButti K."/>
            <person name="Andreopoulos B."/>
            <person name="Lipzen A."/>
            <person name="Chen C."/>
            <person name="Yan M."/>
            <person name="Daum C."/>
            <person name="Ng V."/>
            <person name="Clum A."/>
            <person name="Steindorff A."/>
            <person name="Ohm R.A."/>
            <person name="Martin F."/>
            <person name="Silar P."/>
            <person name="Natvig D.O."/>
            <person name="Lalanne C."/>
            <person name="Gautier V."/>
            <person name="Ament-Velasquez S.L."/>
            <person name="Kruys A."/>
            <person name="Hutchinson M.I."/>
            <person name="Powell A.J."/>
            <person name="Barry K."/>
            <person name="Miller A.N."/>
            <person name="Grigoriev I.V."/>
            <person name="Debuchy R."/>
            <person name="Gladieux P."/>
            <person name="Hiltunen Thoren M."/>
            <person name="Johannesson H."/>
        </authorList>
    </citation>
    <scope>NUCLEOTIDE SEQUENCE</scope>
    <source>
        <strain evidence="2">CBS 538.74</strain>
    </source>
</reference>
<feature type="compositionally biased region" description="Basic residues" evidence="1">
    <location>
        <begin position="599"/>
        <end position="609"/>
    </location>
</feature>
<dbReference type="Proteomes" id="UP001302745">
    <property type="component" value="Unassembled WGS sequence"/>
</dbReference>
<comment type="caution">
    <text evidence="2">The sequence shown here is derived from an EMBL/GenBank/DDBJ whole genome shotgun (WGS) entry which is preliminary data.</text>
</comment>
<reference evidence="2" key="2">
    <citation type="submission" date="2023-05" db="EMBL/GenBank/DDBJ databases">
        <authorList>
            <consortium name="Lawrence Berkeley National Laboratory"/>
            <person name="Steindorff A."/>
            <person name="Hensen N."/>
            <person name="Bonometti L."/>
            <person name="Westerberg I."/>
            <person name="Brannstrom I.O."/>
            <person name="Guillou S."/>
            <person name="Cros-Aarteil S."/>
            <person name="Calhoun S."/>
            <person name="Haridas S."/>
            <person name="Kuo A."/>
            <person name="Mondo S."/>
            <person name="Pangilinan J."/>
            <person name="Riley R."/>
            <person name="Labutti K."/>
            <person name="Andreopoulos B."/>
            <person name="Lipzen A."/>
            <person name="Chen C."/>
            <person name="Yanf M."/>
            <person name="Daum C."/>
            <person name="Ng V."/>
            <person name="Clum A."/>
            <person name="Ohm R."/>
            <person name="Martin F."/>
            <person name="Silar P."/>
            <person name="Natvig D."/>
            <person name="Lalanne C."/>
            <person name="Gautier V."/>
            <person name="Ament-Velasquez S.L."/>
            <person name="Kruys A."/>
            <person name="Hutchinson M.I."/>
            <person name="Powell A.J."/>
            <person name="Barry K."/>
            <person name="Miller A.N."/>
            <person name="Grigoriev I.V."/>
            <person name="Debuchy R."/>
            <person name="Gladieux P."/>
            <person name="Thoren M.H."/>
            <person name="Johannesson H."/>
        </authorList>
    </citation>
    <scope>NUCLEOTIDE SEQUENCE</scope>
    <source>
        <strain evidence="2">CBS 538.74</strain>
    </source>
</reference>
<name>A0AAN6VU46_9PEZI</name>
<dbReference type="Pfam" id="PF14441">
    <property type="entry name" value="OTT_1508_deam"/>
    <property type="match status" value="1"/>
</dbReference>
<feature type="compositionally biased region" description="Polar residues" evidence="1">
    <location>
        <begin position="494"/>
        <end position="506"/>
    </location>
</feature>
<feature type="region of interest" description="Disordered" evidence="1">
    <location>
        <begin position="593"/>
        <end position="617"/>
    </location>
</feature>
<evidence type="ECO:0000313" key="3">
    <source>
        <dbReference type="Proteomes" id="UP001302745"/>
    </source>
</evidence>
<dbReference type="EMBL" id="MU856845">
    <property type="protein sequence ID" value="KAK4157848.1"/>
    <property type="molecule type" value="Genomic_DNA"/>
</dbReference>
<accession>A0AAN6VU46</accession>
<dbReference type="InterPro" id="IPR027796">
    <property type="entry name" value="OTT_1508_deam-like"/>
</dbReference>
<gene>
    <name evidence="2" type="ORF">C8A00DRAFT_11349</name>
</gene>
<protein>
    <submittedName>
        <fullName evidence="2">Uncharacterized protein</fullName>
    </submittedName>
</protein>
<organism evidence="2 3">
    <name type="scientific">Chaetomidium leptoderma</name>
    <dbReference type="NCBI Taxonomy" id="669021"/>
    <lineage>
        <taxon>Eukaryota</taxon>
        <taxon>Fungi</taxon>
        <taxon>Dikarya</taxon>
        <taxon>Ascomycota</taxon>
        <taxon>Pezizomycotina</taxon>
        <taxon>Sordariomycetes</taxon>
        <taxon>Sordariomycetidae</taxon>
        <taxon>Sordariales</taxon>
        <taxon>Chaetomiaceae</taxon>
        <taxon>Chaetomidium</taxon>
    </lineage>
</organism>
<evidence type="ECO:0000313" key="2">
    <source>
        <dbReference type="EMBL" id="KAK4157848.1"/>
    </source>
</evidence>
<sequence>MLSETQPPPSQLLAESAALLSLLSRIITDPRDNRREPSVPDQDSGRLLPFEREADLAGTFAFLSGISDKPSHVVATCIEELSSGRGIRVVVAVNKEHPKSGDGILARIKSGLERIFRCLADANNASDAALGDQVYDAIIDMCKNRILSRIRSQTFAATYNKKGRLFFGSAVQQVFDAVYKHGWGKKTAREVDGFFKRADELQQRLAQLEACQTDEVACRIKSVLRAAYRLNKATDFDKIFHGFTPRELDSTTRLGFVSRLAKLSRYQECSLYLCQTAREFRLFRNSEVTVLSLDAHLFARNLTSPLEGCLTGCLSRCQTGAPTVFCEEKILAKLHASDTSFRSTVQGILKESRVHAEVQILCYYELHPDVSKPRVICSSKDACYLCNLLIQLHGTFHIPRTHGTLYPGWRLLPFPGIDHVLLRLNQSLEAEIRELLSAIMTVANPELMLHQNVNESTVFPFSASLPSLAGSTLWAEETSGEELAEVQAMNGVQQRAESVSSGGSPTETPPQVVKSQPLGLLSGYLLTRKTPQVAHRQTVAVGQLPLNYRARGLQTVLKFTLRSQVLAMNRQRRCLLRLETQLCQTKRVLFNSLGQSQKSRSRSRSRSRSKNQFQIRN</sequence>
<evidence type="ECO:0000256" key="1">
    <source>
        <dbReference type="SAM" id="MobiDB-lite"/>
    </source>
</evidence>
<dbReference type="AlphaFoldDB" id="A0AAN6VU46"/>